<keyword evidence="2" id="KW-0472">Membrane</keyword>
<evidence type="ECO:0000313" key="4">
    <source>
        <dbReference type="Proteomes" id="UP000095751"/>
    </source>
</evidence>
<feature type="transmembrane region" description="Helical" evidence="2">
    <location>
        <begin position="58"/>
        <end position="76"/>
    </location>
</feature>
<keyword evidence="2" id="KW-0812">Transmembrane</keyword>
<evidence type="ECO:0000313" key="3">
    <source>
        <dbReference type="EMBL" id="OEU10601.1"/>
    </source>
</evidence>
<dbReference type="GO" id="GO:0016279">
    <property type="term" value="F:protein-lysine N-methyltransferase activity"/>
    <property type="evidence" value="ECO:0007669"/>
    <property type="project" value="TreeGrafter"/>
</dbReference>
<proteinExistence type="predicted"/>
<evidence type="ECO:0000256" key="1">
    <source>
        <dbReference type="SAM" id="MobiDB-lite"/>
    </source>
</evidence>
<organism evidence="3 4">
    <name type="scientific">Fragilariopsis cylindrus CCMP1102</name>
    <dbReference type="NCBI Taxonomy" id="635003"/>
    <lineage>
        <taxon>Eukaryota</taxon>
        <taxon>Sar</taxon>
        <taxon>Stramenopiles</taxon>
        <taxon>Ochrophyta</taxon>
        <taxon>Bacillariophyta</taxon>
        <taxon>Bacillariophyceae</taxon>
        <taxon>Bacillariophycidae</taxon>
        <taxon>Bacillariales</taxon>
        <taxon>Bacillariaceae</taxon>
        <taxon>Fragilariopsis</taxon>
    </lineage>
</organism>
<dbReference type="CDD" id="cd10527">
    <property type="entry name" value="SET_LSMT"/>
    <property type="match status" value="1"/>
</dbReference>
<dbReference type="InterPro" id="IPR050600">
    <property type="entry name" value="SETD3_SETD6_MTase"/>
</dbReference>
<name>A0A1E7EXB4_9STRA</name>
<feature type="compositionally biased region" description="Acidic residues" evidence="1">
    <location>
        <begin position="205"/>
        <end position="214"/>
    </location>
</feature>
<dbReference type="OrthoDB" id="44826at2759"/>
<gene>
    <name evidence="3" type="ORF">FRACYDRAFT_247143</name>
</gene>
<evidence type="ECO:0000256" key="2">
    <source>
        <dbReference type="SAM" id="Phobius"/>
    </source>
</evidence>
<dbReference type="SUPFAM" id="SSF82199">
    <property type="entry name" value="SET domain"/>
    <property type="match status" value="1"/>
</dbReference>
<dbReference type="PANTHER" id="PTHR13271:SF155">
    <property type="entry name" value="SET DOMAIN-CONTAINING PROTEIN"/>
    <property type="match status" value="1"/>
</dbReference>
<dbReference type="AlphaFoldDB" id="A0A1E7EXB4"/>
<sequence>MAAPSSNNKNNRKRSHDHDNDNASSSPVTKQDDEIATSISITDAAINGMNSLMERFKMTIYGSVVLTIAIVLGLILNKNNNTPNSNVSTTNDIRDSGIDIGVKSNFITANSLTVDPAFATYWNTLCDNDKSNSNTVWCGEGRIEPTGRTLQTSTTTKTKIRRGDQIVEIPRILQIWEIDALQSDLHFLAVYLAIEQKRLTPIPNQDDEDDGNEQEDNRSAKSSDIGNSEDDDVDLRRAAYLQSLPSWKELSDYHPILTSRSNLKRMLGHHSWNFAVVVMYKEMIDSEYKALTTASSNKVFGQLINIKEYQTARIHVLSRSFNPGSEACSAEIVKDLSQSELERIQSEWSTSIISPSKTDDDDVVDNSLFAKGCHAMVPILDMLNSHPQPNVAYKYQIEKQAFVISANKGIPPHVELMDSYGKYSDAHLYAKFGFVNGDGSGHTQASIALFHRPLDVEISQEFTMIPNEIIVNSSSTDDSSPELSPMDKIPDFQKLDLKRYLQYDDGYDNCIQKDINPSEFRLKQLKWMHLANIANKPKSWIVTLQPRMPESQPKVSSNVLITELPPKIDPRKLRMDLTHIVETCRLLALTVNDYGGTATQVLGDNLGNNTFVVNDPGNDALEYRSLMFLARLSGTALLQYSPVTPEKEYQNVLQLNKEHTSSNRDWTAGHLRLGEMQSLHAVAGTARAYAKKLEEKGEGNTSYKMREKSCPKEYTDILEEDKI</sequence>
<keyword evidence="2" id="KW-1133">Transmembrane helix</keyword>
<protein>
    <submittedName>
        <fullName evidence="3">Uncharacterized protein</fullName>
    </submittedName>
</protein>
<feature type="region of interest" description="Disordered" evidence="1">
    <location>
        <begin position="201"/>
        <end position="230"/>
    </location>
</feature>
<dbReference type="PANTHER" id="PTHR13271">
    <property type="entry name" value="UNCHARACTERIZED PUTATIVE METHYLTRANSFERASE"/>
    <property type="match status" value="1"/>
</dbReference>
<keyword evidence="4" id="KW-1185">Reference proteome</keyword>
<accession>A0A1E7EXB4</accession>
<dbReference type="EMBL" id="KV784371">
    <property type="protein sequence ID" value="OEU10601.1"/>
    <property type="molecule type" value="Genomic_DNA"/>
</dbReference>
<reference evidence="3 4" key="1">
    <citation type="submission" date="2016-09" db="EMBL/GenBank/DDBJ databases">
        <title>Extensive genetic diversity and differential bi-allelic expression allows diatom success in the polar Southern Ocean.</title>
        <authorList>
            <consortium name="DOE Joint Genome Institute"/>
            <person name="Mock T."/>
            <person name="Otillar R.P."/>
            <person name="Strauss J."/>
            <person name="Dupont C."/>
            <person name="Frickenhaus S."/>
            <person name="Maumus F."/>
            <person name="Mcmullan M."/>
            <person name="Sanges R."/>
            <person name="Schmutz J."/>
            <person name="Toseland A."/>
            <person name="Valas R."/>
            <person name="Veluchamy A."/>
            <person name="Ward B.J."/>
            <person name="Allen A."/>
            <person name="Barry K."/>
            <person name="Falciatore A."/>
            <person name="Ferrante M."/>
            <person name="Fortunato A.E."/>
            <person name="Gloeckner G."/>
            <person name="Gruber A."/>
            <person name="Hipkin R."/>
            <person name="Janech M."/>
            <person name="Kroth P."/>
            <person name="Leese F."/>
            <person name="Lindquist E."/>
            <person name="Lyon B.R."/>
            <person name="Martin J."/>
            <person name="Mayer C."/>
            <person name="Parker M."/>
            <person name="Quesneville H."/>
            <person name="Raymond J."/>
            <person name="Uhlig C."/>
            <person name="Valentin K.U."/>
            <person name="Worden A.Z."/>
            <person name="Armbrust E.V."/>
            <person name="Bowler C."/>
            <person name="Green B."/>
            <person name="Moulton V."/>
            <person name="Van Oosterhout C."/>
            <person name="Grigoriev I."/>
        </authorList>
    </citation>
    <scope>NUCLEOTIDE SEQUENCE [LARGE SCALE GENOMIC DNA]</scope>
    <source>
        <strain evidence="3 4">CCMP1102</strain>
    </source>
</reference>
<dbReference type="InParanoid" id="A0A1E7EXB4"/>
<feature type="region of interest" description="Disordered" evidence="1">
    <location>
        <begin position="1"/>
        <end position="34"/>
    </location>
</feature>
<dbReference type="Gene3D" id="3.90.1410.10">
    <property type="entry name" value="set domain protein methyltransferase, domain 1"/>
    <property type="match status" value="1"/>
</dbReference>
<dbReference type="InterPro" id="IPR046341">
    <property type="entry name" value="SET_dom_sf"/>
</dbReference>
<dbReference type="KEGG" id="fcy:FRACYDRAFT_247143"/>
<dbReference type="Proteomes" id="UP000095751">
    <property type="component" value="Unassembled WGS sequence"/>
</dbReference>